<dbReference type="GO" id="GO:0005634">
    <property type="term" value="C:nucleus"/>
    <property type="evidence" value="ECO:0007669"/>
    <property type="project" value="UniProtKB-SubCell"/>
</dbReference>
<evidence type="ECO:0000256" key="3">
    <source>
        <dbReference type="ARBA" id="ARBA00012495"/>
    </source>
</evidence>
<evidence type="ECO:0000256" key="13">
    <source>
        <dbReference type="ARBA" id="ARBA00024601"/>
    </source>
</evidence>
<evidence type="ECO:0000256" key="4">
    <source>
        <dbReference type="ARBA" id="ARBA00012496"/>
    </source>
</evidence>
<keyword evidence="10" id="KW-0238">DNA-binding</keyword>
<dbReference type="InterPro" id="IPR032566">
    <property type="entry name" value="Znf-C2HE"/>
</dbReference>
<evidence type="ECO:0000256" key="8">
    <source>
        <dbReference type="ARBA" id="ARBA00022801"/>
    </source>
</evidence>
<dbReference type="OrthoDB" id="3512845at2759"/>
<evidence type="ECO:0000256" key="6">
    <source>
        <dbReference type="ARBA" id="ARBA00022723"/>
    </source>
</evidence>
<evidence type="ECO:0000256" key="12">
    <source>
        <dbReference type="ARBA" id="ARBA00023242"/>
    </source>
</evidence>
<dbReference type="GO" id="GO:0120108">
    <property type="term" value="F:DNA-3'-diphospho-5'-guanosine diphosphatase activity"/>
    <property type="evidence" value="ECO:0007669"/>
    <property type="project" value="UniProtKB-EC"/>
</dbReference>
<feature type="compositionally biased region" description="Basic and acidic residues" evidence="20">
    <location>
        <begin position="10"/>
        <end position="20"/>
    </location>
</feature>
<accession>A0A6A6V5J1</accession>
<comment type="catalytic activity">
    <reaction evidence="15">
        <text>a 5'-end adenosine-5'-diphospho-5'-ribonucleoside-2'-deoxyribonucleotide-DNA + H2O = a 5'-end 5'-phospho-ribonucleoside-2'-deoxyribonucleotide-DNA + AMP + 2 H(+)</text>
        <dbReference type="Rhea" id="RHEA:52132"/>
        <dbReference type="Rhea" id="RHEA-COMP:13182"/>
        <dbReference type="Rhea" id="RHEA-COMP:13183"/>
        <dbReference type="ChEBI" id="CHEBI:15377"/>
        <dbReference type="ChEBI" id="CHEBI:15378"/>
        <dbReference type="ChEBI" id="CHEBI:136414"/>
        <dbReference type="ChEBI" id="CHEBI:136415"/>
        <dbReference type="ChEBI" id="CHEBI:456215"/>
        <dbReference type="EC" id="3.6.1.71"/>
    </reaction>
</comment>
<dbReference type="SUPFAM" id="SSF54197">
    <property type="entry name" value="HIT-like"/>
    <property type="match status" value="1"/>
</dbReference>
<keyword evidence="12" id="KW-0539">Nucleus</keyword>
<dbReference type="GO" id="GO:0030983">
    <property type="term" value="F:mismatched DNA binding"/>
    <property type="evidence" value="ECO:0007669"/>
    <property type="project" value="TreeGrafter"/>
</dbReference>
<name>A0A6A6V5J1_9PLEO</name>
<dbReference type="GO" id="GO:0003725">
    <property type="term" value="F:double-stranded RNA binding"/>
    <property type="evidence" value="ECO:0007669"/>
    <property type="project" value="TreeGrafter"/>
</dbReference>
<evidence type="ECO:0000256" key="14">
    <source>
        <dbReference type="ARBA" id="ARBA00044639"/>
    </source>
</evidence>
<gene>
    <name evidence="23" type="ORF">M011DRAFT_460475</name>
</gene>
<keyword evidence="9" id="KW-0862">Zinc</keyword>
<evidence type="ECO:0000259" key="21">
    <source>
        <dbReference type="Pfam" id="PF01230"/>
    </source>
</evidence>
<dbReference type="AlphaFoldDB" id="A0A6A6V5J1"/>
<evidence type="ECO:0000256" key="7">
    <source>
        <dbReference type="ARBA" id="ARBA00022763"/>
    </source>
</evidence>
<keyword evidence="7" id="KW-0227">DNA damage</keyword>
<evidence type="ECO:0000256" key="20">
    <source>
        <dbReference type="SAM" id="MobiDB-lite"/>
    </source>
</evidence>
<evidence type="ECO:0000256" key="5">
    <source>
        <dbReference type="ARBA" id="ARBA00022490"/>
    </source>
</evidence>
<evidence type="ECO:0000256" key="19">
    <source>
        <dbReference type="SAM" id="Coils"/>
    </source>
</evidence>
<sequence>MTAESSTSGNHDHANDHEPISAEDIEVDSSSETSPPKSKGEPKNAFQELMSSSHTQQRPGIAPKKPSVPPKKYTNDPRNNLLEYIKAPQKSPEVIEYDDEFVVIKDRFPKASIHLLILPRDPAIYDQHPLQALSNDAEFLERAKERADKVKKLAASELRRLYGQGSQSDKPWQTAYEKVMTDDSLSDSERDSKLASLPKGRDWESEIKVGVHTHPSMNHLHIHVMSKDMHSPALKHKKHYLSFNSSFFVGLDEFPLEKGSPRFKPGDWPSWDMKCWRCGRNFQNKFASLKRHLDEEEFEAWKRE</sequence>
<dbReference type="InterPro" id="IPR036265">
    <property type="entry name" value="HIT-like_sf"/>
</dbReference>
<keyword evidence="8" id="KW-0378">Hydrolase</keyword>
<protein>
    <recommendedName>
        <fullName evidence="17">Aprataxin-like protein</fullName>
        <ecNumber evidence="4">3.6.1.71</ecNumber>
        <ecNumber evidence="3">3.6.1.72</ecNumber>
    </recommendedName>
    <alternativeName>
        <fullName evidence="18">Hit family protein 3</fullName>
    </alternativeName>
</protein>
<evidence type="ECO:0000256" key="16">
    <source>
        <dbReference type="ARBA" id="ARBA00059438"/>
    </source>
</evidence>
<dbReference type="GO" id="GO:0046872">
    <property type="term" value="F:metal ion binding"/>
    <property type="evidence" value="ECO:0007669"/>
    <property type="project" value="UniProtKB-KW"/>
</dbReference>
<dbReference type="EMBL" id="MU006585">
    <property type="protein sequence ID" value="KAF2744989.1"/>
    <property type="molecule type" value="Genomic_DNA"/>
</dbReference>
<keyword evidence="11" id="KW-0234">DNA repair</keyword>
<comment type="catalytic activity">
    <reaction evidence="14">
        <text>a 5'-end adenosine-5'-diphospho-5'-2'-deoxyribonucleoside-DNA + H2O = a 5'-end 5'-phospho-2'-deoxyribonucleoside-DNA + AMP + 2 H(+)</text>
        <dbReference type="Rhea" id="RHEA:52128"/>
        <dbReference type="Rhea" id="RHEA-COMP:13180"/>
        <dbReference type="Rhea" id="RHEA-COMP:13181"/>
        <dbReference type="ChEBI" id="CHEBI:15377"/>
        <dbReference type="ChEBI" id="CHEBI:15378"/>
        <dbReference type="ChEBI" id="CHEBI:136412"/>
        <dbReference type="ChEBI" id="CHEBI:136413"/>
        <dbReference type="ChEBI" id="CHEBI:456215"/>
        <dbReference type="EC" id="3.6.1.71"/>
    </reaction>
</comment>
<dbReference type="GO" id="GO:0000012">
    <property type="term" value="P:single strand break repair"/>
    <property type="evidence" value="ECO:0007669"/>
    <property type="project" value="TreeGrafter"/>
</dbReference>
<feature type="domain" description="Aprataxin C2HE/C2H2/C2HC zinc finger" evidence="22">
    <location>
        <begin position="244"/>
        <end position="296"/>
    </location>
</feature>
<evidence type="ECO:0000256" key="18">
    <source>
        <dbReference type="ARBA" id="ARBA00076243"/>
    </source>
</evidence>
<organism evidence="23 24">
    <name type="scientific">Sporormia fimetaria CBS 119925</name>
    <dbReference type="NCBI Taxonomy" id="1340428"/>
    <lineage>
        <taxon>Eukaryota</taxon>
        <taxon>Fungi</taxon>
        <taxon>Dikarya</taxon>
        <taxon>Ascomycota</taxon>
        <taxon>Pezizomycotina</taxon>
        <taxon>Dothideomycetes</taxon>
        <taxon>Pleosporomycetidae</taxon>
        <taxon>Pleosporales</taxon>
        <taxon>Sporormiaceae</taxon>
        <taxon>Sporormia</taxon>
    </lineage>
</organism>
<dbReference type="PANTHER" id="PTHR12486">
    <property type="entry name" value="APRATAXIN-RELATED"/>
    <property type="match status" value="1"/>
</dbReference>
<evidence type="ECO:0000256" key="11">
    <source>
        <dbReference type="ARBA" id="ARBA00023204"/>
    </source>
</evidence>
<feature type="compositionally biased region" description="Polar residues" evidence="20">
    <location>
        <begin position="49"/>
        <end position="58"/>
    </location>
</feature>
<comment type="function">
    <text evidence="16">DNA-binding protein involved in single-strand DNA break repair, double-strand DNA break repair and base excision repair. Resolves abortive DNA ligation intermediates formed either at base excision sites, or when DNA ligases attempt to repair non-ligatable breaks induced by reactive oxygen species. Catalyzes the release of adenylate groups covalently linked to 5'-phosphate termini, resulting in the production of 5'-phosphate termini that can be efficiently rejoined. Likewise, catalyzes the release of 3'-linked guanosine (DNAppG) and inosine (DNAppI) from DNA, but has higher specific activity with 5'-linked adenosine (AppDNA).</text>
</comment>
<feature type="region of interest" description="Disordered" evidence="20">
    <location>
        <begin position="1"/>
        <end position="80"/>
    </location>
</feature>
<keyword evidence="6" id="KW-0479">Metal-binding</keyword>
<comment type="subcellular location">
    <subcellularLocation>
        <location evidence="2">Cytoplasm</location>
    </subcellularLocation>
    <subcellularLocation>
        <location evidence="1">Nucleus</location>
    </subcellularLocation>
</comment>
<evidence type="ECO:0000313" key="23">
    <source>
        <dbReference type="EMBL" id="KAF2744989.1"/>
    </source>
</evidence>
<dbReference type="GO" id="GO:0033699">
    <property type="term" value="F:DNA 5'-adenosine monophosphate hydrolase activity"/>
    <property type="evidence" value="ECO:0007669"/>
    <property type="project" value="UniProtKB-EC"/>
</dbReference>
<evidence type="ECO:0000256" key="9">
    <source>
        <dbReference type="ARBA" id="ARBA00022833"/>
    </source>
</evidence>
<keyword evidence="19" id="KW-0175">Coiled coil</keyword>
<dbReference type="PANTHER" id="PTHR12486:SF4">
    <property type="entry name" value="APRATAXIN"/>
    <property type="match status" value="1"/>
</dbReference>
<dbReference type="Proteomes" id="UP000799440">
    <property type="component" value="Unassembled WGS sequence"/>
</dbReference>
<dbReference type="Pfam" id="PF16278">
    <property type="entry name" value="zf-C2HE"/>
    <property type="match status" value="1"/>
</dbReference>
<keyword evidence="5" id="KW-0963">Cytoplasm</keyword>
<evidence type="ECO:0000313" key="24">
    <source>
        <dbReference type="Proteomes" id="UP000799440"/>
    </source>
</evidence>
<dbReference type="GO" id="GO:0005737">
    <property type="term" value="C:cytoplasm"/>
    <property type="evidence" value="ECO:0007669"/>
    <property type="project" value="UniProtKB-SubCell"/>
</dbReference>
<dbReference type="GO" id="GO:1990165">
    <property type="term" value="F:single-strand break-containing DNA binding"/>
    <property type="evidence" value="ECO:0007669"/>
    <property type="project" value="TreeGrafter"/>
</dbReference>
<evidence type="ECO:0000256" key="2">
    <source>
        <dbReference type="ARBA" id="ARBA00004496"/>
    </source>
</evidence>
<evidence type="ECO:0000256" key="17">
    <source>
        <dbReference type="ARBA" id="ARBA00068941"/>
    </source>
</evidence>
<feature type="coiled-coil region" evidence="19">
    <location>
        <begin position="130"/>
        <end position="160"/>
    </location>
</feature>
<dbReference type="Gene3D" id="3.30.428.10">
    <property type="entry name" value="HIT-like"/>
    <property type="match status" value="1"/>
</dbReference>
<feature type="domain" description="HIT" evidence="21">
    <location>
        <begin position="91"/>
        <end position="229"/>
    </location>
</feature>
<keyword evidence="24" id="KW-1185">Reference proteome</keyword>
<evidence type="ECO:0000256" key="15">
    <source>
        <dbReference type="ARBA" id="ARBA00044713"/>
    </source>
</evidence>
<reference evidence="23" key="1">
    <citation type="journal article" date="2020" name="Stud. Mycol.">
        <title>101 Dothideomycetes genomes: a test case for predicting lifestyles and emergence of pathogens.</title>
        <authorList>
            <person name="Haridas S."/>
            <person name="Albert R."/>
            <person name="Binder M."/>
            <person name="Bloem J."/>
            <person name="Labutti K."/>
            <person name="Salamov A."/>
            <person name="Andreopoulos B."/>
            <person name="Baker S."/>
            <person name="Barry K."/>
            <person name="Bills G."/>
            <person name="Bluhm B."/>
            <person name="Cannon C."/>
            <person name="Castanera R."/>
            <person name="Culley D."/>
            <person name="Daum C."/>
            <person name="Ezra D."/>
            <person name="Gonzalez J."/>
            <person name="Henrissat B."/>
            <person name="Kuo A."/>
            <person name="Liang C."/>
            <person name="Lipzen A."/>
            <person name="Lutzoni F."/>
            <person name="Magnuson J."/>
            <person name="Mondo S."/>
            <person name="Nolan M."/>
            <person name="Ohm R."/>
            <person name="Pangilinan J."/>
            <person name="Park H.-J."/>
            <person name="Ramirez L."/>
            <person name="Alfaro M."/>
            <person name="Sun H."/>
            <person name="Tritt A."/>
            <person name="Yoshinaga Y."/>
            <person name="Zwiers L.-H."/>
            <person name="Turgeon B."/>
            <person name="Goodwin S."/>
            <person name="Spatafora J."/>
            <person name="Crous P."/>
            <person name="Grigoriev I."/>
        </authorList>
    </citation>
    <scope>NUCLEOTIDE SEQUENCE</scope>
    <source>
        <strain evidence="23">CBS 119925</strain>
    </source>
</reference>
<evidence type="ECO:0000256" key="1">
    <source>
        <dbReference type="ARBA" id="ARBA00004123"/>
    </source>
</evidence>
<dbReference type="InterPro" id="IPR011146">
    <property type="entry name" value="HIT-like"/>
</dbReference>
<dbReference type="EC" id="3.6.1.71" evidence="4"/>
<proteinExistence type="predicted"/>
<dbReference type="EC" id="3.6.1.72" evidence="3"/>
<comment type="catalytic activity">
    <reaction evidence="13">
        <text>a 3'-end 2'-deoxyribonucleotide-3'-diphospho-5'-guanosine-DNA + H2O = a 3'-end 2'-deoxyribonucleotide 3'-phosphate-DNA + GMP + 2 H(+)</text>
        <dbReference type="Rhea" id="RHEA:52140"/>
        <dbReference type="Rhea" id="RHEA-COMP:13186"/>
        <dbReference type="Rhea" id="RHEA-COMP:13187"/>
        <dbReference type="ChEBI" id="CHEBI:15377"/>
        <dbReference type="ChEBI" id="CHEBI:15378"/>
        <dbReference type="ChEBI" id="CHEBI:58115"/>
        <dbReference type="ChEBI" id="CHEBI:136419"/>
        <dbReference type="ChEBI" id="CHEBI:136420"/>
        <dbReference type="EC" id="3.6.1.72"/>
    </reaction>
</comment>
<dbReference type="GO" id="GO:0003697">
    <property type="term" value="F:single-stranded DNA binding"/>
    <property type="evidence" value="ECO:0007669"/>
    <property type="project" value="TreeGrafter"/>
</dbReference>
<dbReference type="FunFam" id="3.30.428.10:FF:000017">
    <property type="entry name" value="Aprataxin-like protein"/>
    <property type="match status" value="1"/>
</dbReference>
<evidence type="ECO:0000256" key="10">
    <source>
        <dbReference type="ARBA" id="ARBA00023125"/>
    </source>
</evidence>
<evidence type="ECO:0000259" key="22">
    <source>
        <dbReference type="Pfam" id="PF16278"/>
    </source>
</evidence>
<dbReference type="Pfam" id="PF01230">
    <property type="entry name" value="HIT"/>
    <property type="match status" value="1"/>
</dbReference>